<name>A0A143PDU9_9STAP</name>
<dbReference type="Gene3D" id="3.90.870.10">
    <property type="entry name" value="DHBP synthase"/>
    <property type="match status" value="1"/>
</dbReference>
<feature type="binding site" evidence="14">
    <location>
        <position position="239"/>
    </location>
    <ligand>
        <name>ATP</name>
        <dbReference type="ChEBI" id="CHEBI:30616"/>
    </ligand>
</feature>
<dbReference type="PROSITE" id="PS51163">
    <property type="entry name" value="YRDC"/>
    <property type="match status" value="1"/>
</dbReference>
<feature type="binding site" evidence="14">
    <location>
        <position position="187"/>
    </location>
    <ligand>
        <name>L-threonine</name>
        <dbReference type="ChEBI" id="CHEBI:57926"/>
    </ligand>
</feature>
<keyword evidence="9 13" id="KW-0547">Nucleotide-binding</keyword>
<keyword evidence="10 13" id="KW-0067">ATP-binding</keyword>
<evidence type="ECO:0000256" key="12">
    <source>
        <dbReference type="ARBA" id="ARBA00048366"/>
    </source>
</evidence>
<accession>A0A143PDU9</accession>
<reference evidence="17 18" key="1">
    <citation type="submission" date="2018-11" db="EMBL/GenBank/DDBJ databases">
        <title>Genomic profiling of Staphylococcus species from a Poultry farm system in KwaZulu-Natal, South Africa.</title>
        <authorList>
            <person name="Amoako D.G."/>
            <person name="Somboro A.M."/>
            <person name="Abia A.L.K."/>
            <person name="Bester L.A."/>
            <person name="Essack S.Y."/>
        </authorList>
    </citation>
    <scope>NUCLEOTIDE SEQUENCE [LARGE SCALE GENOMIC DNA]</scope>
    <source>
        <strain evidence="17 18">SA11</strain>
    </source>
</reference>
<evidence type="ECO:0000256" key="2">
    <source>
        <dbReference type="ARBA" id="ARBA00007663"/>
    </source>
</evidence>
<dbReference type="GO" id="GO:0006450">
    <property type="term" value="P:regulation of translational fidelity"/>
    <property type="evidence" value="ECO:0007669"/>
    <property type="project" value="TreeGrafter"/>
</dbReference>
<evidence type="ECO:0000256" key="7">
    <source>
        <dbReference type="ARBA" id="ARBA00022694"/>
    </source>
</evidence>
<dbReference type="EMBL" id="RQTE01000074">
    <property type="protein sequence ID" value="RZI03113.1"/>
    <property type="molecule type" value="Genomic_DNA"/>
</dbReference>
<dbReference type="EMBL" id="CP068073">
    <property type="protein sequence ID" value="QQS83906.1"/>
    <property type="molecule type" value="Genomic_DNA"/>
</dbReference>
<dbReference type="PANTHER" id="PTHR17490:SF16">
    <property type="entry name" value="THREONYLCARBAMOYL-AMP SYNTHASE"/>
    <property type="match status" value="1"/>
</dbReference>
<dbReference type="Proteomes" id="UP000293854">
    <property type="component" value="Unassembled WGS sequence"/>
</dbReference>
<evidence type="ECO:0000313" key="17">
    <source>
        <dbReference type="EMBL" id="RZI03113.1"/>
    </source>
</evidence>
<sequence>MQTKIWDLSEEIDSSKAKAAIEEIAEIYRKGELVAIPTETVYGLGANAKDDTAVKKIYEAKGRPSDNPLIVHIYDQTQMNDFITEIPEKAQQLMDVFWPGPISFILPLKEGYLCKRVSGGLSSIAVRMPSHPVGRAILKAVRLPIAAPSANLSGRPSPTTFEHVNHDLNGKVAGIVNGDQSEEGLESTVLDCTQYPFRIARPGAITVEMIEQVIPGSIDTTSVLNTDKPIAPGMKYKHYSPDTPVAMLTDLNAAITSQKNWENTLFAVPATLKKYLPKKALYRELSVDETDLKNANHNLYQILHELDTDTDIEQGYIFKFDKTDESNAFLNRLEKATGNQIVGAEQL</sequence>
<feature type="binding site" evidence="14">
    <location>
        <position position="147"/>
    </location>
    <ligand>
        <name>L-threonine</name>
        <dbReference type="ChEBI" id="CHEBI:57926"/>
    </ligand>
</feature>
<evidence type="ECO:0000313" key="19">
    <source>
        <dbReference type="Proteomes" id="UP000595942"/>
    </source>
</evidence>
<dbReference type="Pfam" id="PF03481">
    <property type="entry name" value="Sua5_C"/>
    <property type="match status" value="1"/>
</dbReference>
<evidence type="ECO:0000256" key="13">
    <source>
        <dbReference type="PIRNR" id="PIRNR004930"/>
    </source>
</evidence>
<evidence type="ECO:0000256" key="6">
    <source>
        <dbReference type="ARBA" id="ARBA00022679"/>
    </source>
</evidence>
<organism evidence="17 18">
    <name type="scientific">Staphylococcus condimenti</name>
    <dbReference type="NCBI Taxonomy" id="70255"/>
    <lineage>
        <taxon>Bacteria</taxon>
        <taxon>Bacillati</taxon>
        <taxon>Bacillota</taxon>
        <taxon>Bacilli</taxon>
        <taxon>Bacillales</taxon>
        <taxon>Staphylococcaceae</taxon>
        <taxon>Staphylococcus</taxon>
    </lineage>
</organism>
<dbReference type="FunFam" id="3.90.870.10:FF:000009">
    <property type="entry name" value="Threonylcarbamoyl-AMP synthase, putative"/>
    <property type="match status" value="1"/>
</dbReference>
<dbReference type="GO" id="GO:0061710">
    <property type="term" value="F:L-threonylcarbamoyladenylate synthase"/>
    <property type="evidence" value="ECO:0007669"/>
    <property type="project" value="UniProtKB-EC"/>
</dbReference>
<dbReference type="AlphaFoldDB" id="A0A143PDU9"/>
<dbReference type="GO" id="GO:0008033">
    <property type="term" value="P:tRNA processing"/>
    <property type="evidence" value="ECO:0007669"/>
    <property type="project" value="UniProtKB-KW"/>
</dbReference>
<feature type="binding site" evidence="14">
    <location>
        <position position="127"/>
    </location>
    <ligand>
        <name>L-threonine</name>
        <dbReference type="ChEBI" id="CHEBI:57926"/>
    </ligand>
</feature>
<comment type="catalytic activity">
    <reaction evidence="12 13">
        <text>L-threonine + hydrogencarbonate + ATP = L-threonylcarbamoyladenylate + diphosphate + H2O</text>
        <dbReference type="Rhea" id="RHEA:36407"/>
        <dbReference type="ChEBI" id="CHEBI:15377"/>
        <dbReference type="ChEBI" id="CHEBI:17544"/>
        <dbReference type="ChEBI" id="CHEBI:30616"/>
        <dbReference type="ChEBI" id="CHEBI:33019"/>
        <dbReference type="ChEBI" id="CHEBI:57926"/>
        <dbReference type="ChEBI" id="CHEBI:73682"/>
        <dbReference type="EC" id="2.7.7.87"/>
    </reaction>
</comment>
<dbReference type="SUPFAM" id="SSF55821">
    <property type="entry name" value="YrdC/RibB"/>
    <property type="match status" value="1"/>
</dbReference>
<keyword evidence="6 13" id="KW-0808">Transferase</keyword>
<evidence type="ECO:0000259" key="15">
    <source>
        <dbReference type="PROSITE" id="PS51163"/>
    </source>
</evidence>
<dbReference type="PIRSF" id="PIRSF004930">
    <property type="entry name" value="Tln_factor_SUA5"/>
    <property type="match status" value="1"/>
</dbReference>
<comment type="subcellular location">
    <subcellularLocation>
        <location evidence="1 13">Cytoplasm</location>
    </subcellularLocation>
</comment>
<evidence type="ECO:0000256" key="4">
    <source>
        <dbReference type="ARBA" id="ARBA00015492"/>
    </source>
</evidence>
<reference evidence="16 19" key="2">
    <citation type="submission" date="2021-01" db="EMBL/GenBank/DDBJ databases">
        <title>FDA dAtabase for Regulatory Grade micrObial Sequences (FDA-ARGOS): Supporting development and validation of Infectious Disease Dx tests.</title>
        <authorList>
            <person name="Sproer C."/>
            <person name="Gronow S."/>
            <person name="Severitt S."/>
            <person name="Schroder I."/>
            <person name="Tallon L."/>
            <person name="Sadzewicz L."/>
            <person name="Zhao X."/>
            <person name="Boylan J."/>
            <person name="Ott S."/>
            <person name="Bowen H."/>
            <person name="Vavikolanu K."/>
            <person name="Mehta A."/>
            <person name="Aluvathingal J."/>
            <person name="Nadendla S."/>
            <person name="Lowell S."/>
            <person name="Myers T."/>
            <person name="Yan Y."/>
            <person name="Sichtig H."/>
        </authorList>
    </citation>
    <scope>NUCLEOTIDE SEQUENCE [LARGE SCALE GENOMIC DNA]</scope>
    <source>
        <strain evidence="16 19">FDAARGOS_1148</strain>
    </source>
</reference>
<dbReference type="NCBIfam" id="TIGR00057">
    <property type="entry name" value="L-threonylcarbamoyladenylate synthase"/>
    <property type="match status" value="1"/>
</dbReference>
<protein>
    <recommendedName>
        <fullName evidence="4 13">Threonylcarbamoyl-AMP synthase</fullName>
        <shortName evidence="13">TC-AMP synthase</shortName>
        <ecNumber evidence="3 13">2.7.7.87</ecNumber>
    </recommendedName>
    <alternativeName>
        <fullName evidence="11 13">L-threonylcarbamoyladenylate synthase</fullName>
    </alternativeName>
</protein>
<evidence type="ECO:0000256" key="1">
    <source>
        <dbReference type="ARBA" id="ARBA00004496"/>
    </source>
</evidence>
<dbReference type="InterPro" id="IPR017945">
    <property type="entry name" value="DHBP_synth_RibB-like_a/b_dom"/>
</dbReference>
<feature type="binding site" evidence="14">
    <location>
        <position position="72"/>
    </location>
    <ligand>
        <name>L-threonine</name>
        <dbReference type="ChEBI" id="CHEBI:57926"/>
    </ligand>
</feature>
<evidence type="ECO:0000256" key="11">
    <source>
        <dbReference type="ARBA" id="ARBA00029774"/>
    </source>
</evidence>
<feature type="domain" description="YrdC-like" evidence="15">
    <location>
        <begin position="18"/>
        <end position="205"/>
    </location>
</feature>
<dbReference type="GeneID" id="93726096"/>
<proteinExistence type="inferred from homology"/>
<feature type="binding site" evidence="14">
    <location>
        <position position="149"/>
    </location>
    <ligand>
        <name>ATP</name>
        <dbReference type="ChEBI" id="CHEBI:30616"/>
    </ligand>
</feature>
<dbReference type="KEGG" id="scv:A4G25_12070"/>
<dbReference type="GO" id="GO:0003725">
    <property type="term" value="F:double-stranded RNA binding"/>
    <property type="evidence" value="ECO:0007669"/>
    <property type="project" value="UniProtKB-UniRule"/>
</dbReference>
<evidence type="ECO:0000313" key="16">
    <source>
        <dbReference type="EMBL" id="QQS83906.1"/>
    </source>
</evidence>
<evidence type="ECO:0000256" key="3">
    <source>
        <dbReference type="ARBA" id="ARBA00012584"/>
    </source>
</evidence>
<gene>
    <name evidence="17" type="ORF">EIG99_04410</name>
    <name evidence="16" type="ORF">I6J05_06395</name>
</gene>
<feature type="binding site" evidence="14">
    <location>
        <position position="201"/>
    </location>
    <ligand>
        <name>ATP</name>
        <dbReference type="ChEBI" id="CHEBI:30616"/>
    </ligand>
</feature>
<dbReference type="GO" id="GO:0000049">
    <property type="term" value="F:tRNA binding"/>
    <property type="evidence" value="ECO:0007669"/>
    <property type="project" value="TreeGrafter"/>
</dbReference>
<dbReference type="InterPro" id="IPR010923">
    <property type="entry name" value="T(6)A37_SUA5"/>
</dbReference>
<dbReference type="Pfam" id="PF01300">
    <property type="entry name" value="Sua5_yciO_yrdC"/>
    <property type="match status" value="1"/>
</dbReference>
<dbReference type="InterPro" id="IPR050156">
    <property type="entry name" value="TC-AMP_synthase_SUA5"/>
</dbReference>
<dbReference type="Proteomes" id="UP000595942">
    <property type="component" value="Chromosome"/>
</dbReference>
<evidence type="ECO:0000313" key="18">
    <source>
        <dbReference type="Proteomes" id="UP000293854"/>
    </source>
</evidence>
<evidence type="ECO:0000256" key="9">
    <source>
        <dbReference type="ARBA" id="ARBA00022741"/>
    </source>
</evidence>
<dbReference type="InterPro" id="IPR005145">
    <property type="entry name" value="Sua5_C"/>
</dbReference>
<dbReference type="OrthoDB" id="9814580at2"/>
<evidence type="ECO:0000256" key="10">
    <source>
        <dbReference type="ARBA" id="ARBA00022840"/>
    </source>
</evidence>
<keyword evidence="5 13" id="KW-0963">Cytoplasm</keyword>
<comment type="similarity">
    <text evidence="2 13">Belongs to the SUA5 family.</text>
</comment>
<keyword evidence="7 13" id="KW-0819">tRNA processing</keyword>
<keyword evidence="8 13" id="KW-0548">Nucleotidyltransferase</keyword>
<dbReference type="GO" id="GO:0005524">
    <property type="term" value="F:ATP binding"/>
    <property type="evidence" value="ECO:0007669"/>
    <property type="project" value="UniProtKB-UniRule"/>
</dbReference>
<dbReference type="RefSeq" id="WP_047132337.1">
    <property type="nucleotide sequence ID" value="NZ_CP015114.1"/>
</dbReference>
<dbReference type="Gene3D" id="3.40.50.11030">
    <property type="entry name" value="Threonylcarbamoyl-AMP synthase, C-terminal domain"/>
    <property type="match status" value="1"/>
</dbReference>
<dbReference type="PANTHER" id="PTHR17490">
    <property type="entry name" value="SUA5"/>
    <property type="match status" value="1"/>
</dbReference>
<feature type="binding site" evidence="14">
    <location>
        <position position="63"/>
    </location>
    <ligand>
        <name>ATP</name>
        <dbReference type="ChEBI" id="CHEBI:30616"/>
    </ligand>
</feature>
<dbReference type="InterPro" id="IPR006070">
    <property type="entry name" value="Sua5-like_dom"/>
</dbReference>
<feature type="binding site" evidence="14">
    <location>
        <position position="40"/>
    </location>
    <ligand>
        <name>L-threonine</name>
        <dbReference type="ChEBI" id="CHEBI:57926"/>
    </ligand>
</feature>
<dbReference type="InterPro" id="IPR038385">
    <property type="entry name" value="Sua5/YwlC_C"/>
</dbReference>
<dbReference type="GO" id="GO:0005737">
    <property type="term" value="C:cytoplasm"/>
    <property type="evidence" value="ECO:0007669"/>
    <property type="project" value="UniProtKB-SubCell"/>
</dbReference>
<feature type="binding site" evidence="14">
    <location>
        <position position="67"/>
    </location>
    <ligand>
        <name>ATP</name>
        <dbReference type="ChEBI" id="CHEBI:30616"/>
    </ligand>
</feature>
<evidence type="ECO:0000256" key="14">
    <source>
        <dbReference type="PIRSR" id="PIRSR004930-1"/>
    </source>
</evidence>
<keyword evidence="19" id="KW-1185">Reference proteome</keyword>
<comment type="function">
    <text evidence="13">Required for the formation of a threonylcarbamoyl group on adenosine at position 37 (t(6)A37) in tRNAs that read codons beginning with adenine.</text>
</comment>
<dbReference type="EC" id="2.7.7.87" evidence="3 13"/>
<evidence type="ECO:0000256" key="5">
    <source>
        <dbReference type="ARBA" id="ARBA00022490"/>
    </source>
</evidence>
<evidence type="ECO:0000256" key="8">
    <source>
        <dbReference type="ARBA" id="ARBA00022695"/>
    </source>
</evidence>
<feature type="binding site" evidence="14">
    <location>
        <position position="157"/>
    </location>
    <ligand>
        <name>ATP</name>
        <dbReference type="ChEBI" id="CHEBI:30616"/>
    </ligand>
</feature>